<evidence type="ECO:0000313" key="4">
    <source>
        <dbReference type="Proteomes" id="UP000184267"/>
    </source>
</evidence>
<proteinExistence type="predicted"/>
<protein>
    <recommendedName>
        <fullName evidence="2">DUF6533 domain-containing protein</fullName>
    </recommendedName>
</protein>
<dbReference type="OrthoDB" id="2797003at2759"/>
<accession>A0A1M2W1N3</accession>
<dbReference type="Pfam" id="PF20151">
    <property type="entry name" value="DUF6533"/>
    <property type="match status" value="1"/>
</dbReference>
<evidence type="ECO:0000313" key="3">
    <source>
        <dbReference type="EMBL" id="OJT13693.1"/>
    </source>
</evidence>
<sequence>MSAQDAPSAAEIVTVVTFLIYEYLITLDQEIKLFWKRGFTGASALFLFVRYSTLICYDILGAISFARLSDNVRALYIFSTRFSLTVCCRVLSLGSALLCFNVLDLALSVIAFVTPIHSGSYVTALTDPLTAVLVCRFLMDLQAANVSSMNDSHIFESTDHPTTGVGSLVFARVIGSMGAQLGPDHTTTNSTLDQGSDDEPCGISLSSLRSAAVGETRDIEEVPVSG</sequence>
<comment type="caution">
    <text evidence="3">The sequence shown here is derived from an EMBL/GenBank/DDBJ whole genome shotgun (WGS) entry which is preliminary data.</text>
</comment>
<keyword evidence="4" id="KW-1185">Reference proteome</keyword>
<dbReference type="EMBL" id="MNAD01000373">
    <property type="protein sequence ID" value="OJT13693.1"/>
    <property type="molecule type" value="Genomic_DNA"/>
</dbReference>
<keyword evidence="1" id="KW-0812">Transmembrane</keyword>
<name>A0A1M2W1N3_TRAPU</name>
<dbReference type="Proteomes" id="UP000184267">
    <property type="component" value="Unassembled WGS sequence"/>
</dbReference>
<evidence type="ECO:0000256" key="1">
    <source>
        <dbReference type="SAM" id="Phobius"/>
    </source>
</evidence>
<feature type="transmembrane region" description="Helical" evidence="1">
    <location>
        <begin position="44"/>
        <end position="65"/>
    </location>
</feature>
<feature type="domain" description="DUF6533" evidence="2">
    <location>
        <begin position="15"/>
        <end position="55"/>
    </location>
</feature>
<dbReference type="InterPro" id="IPR045340">
    <property type="entry name" value="DUF6533"/>
</dbReference>
<gene>
    <name evidence="3" type="ORF">TRAPUB_9792</name>
</gene>
<keyword evidence="1" id="KW-0472">Membrane</keyword>
<reference evidence="3 4" key="1">
    <citation type="submission" date="2016-10" db="EMBL/GenBank/DDBJ databases">
        <title>Genome sequence of the basidiomycete white-rot fungus Trametes pubescens.</title>
        <authorList>
            <person name="Makela M.R."/>
            <person name="Granchi Z."/>
            <person name="Peng M."/>
            <person name="De Vries R.P."/>
            <person name="Grigoriev I."/>
            <person name="Riley R."/>
            <person name="Hilden K."/>
        </authorList>
    </citation>
    <scope>NUCLEOTIDE SEQUENCE [LARGE SCALE GENOMIC DNA]</scope>
    <source>
        <strain evidence="3 4">FBCC735</strain>
    </source>
</reference>
<feature type="transmembrane region" description="Helical" evidence="1">
    <location>
        <begin position="86"/>
        <end position="113"/>
    </location>
</feature>
<dbReference type="AlphaFoldDB" id="A0A1M2W1N3"/>
<keyword evidence="1" id="KW-1133">Transmembrane helix</keyword>
<organism evidence="3 4">
    <name type="scientific">Trametes pubescens</name>
    <name type="common">White-rot fungus</name>
    <dbReference type="NCBI Taxonomy" id="154538"/>
    <lineage>
        <taxon>Eukaryota</taxon>
        <taxon>Fungi</taxon>
        <taxon>Dikarya</taxon>
        <taxon>Basidiomycota</taxon>
        <taxon>Agaricomycotina</taxon>
        <taxon>Agaricomycetes</taxon>
        <taxon>Polyporales</taxon>
        <taxon>Polyporaceae</taxon>
        <taxon>Trametes</taxon>
    </lineage>
</organism>
<evidence type="ECO:0000259" key="2">
    <source>
        <dbReference type="Pfam" id="PF20151"/>
    </source>
</evidence>